<reference evidence="1 2" key="1">
    <citation type="submission" date="2019-05" db="EMBL/GenBank/DDBJ databases">
        <title>Microbulbifer harenosus sp. nov., an alginate-degrading bacterium isolated from coastal sand.</title>
        <authorList>
            <person name="Huang H."/>
            <person name="Mo K."/>
            <person name="Bao S."/>
        </authorList>
    </citation>
    <scope>NUCLEOTIDE SEQUENCE [LARGE SCALE GENOMIC DNA]</scope>
    <source>
        <strain evidence="1 2">HB161719</strain>
    </source>
</reference>
<organism evidence="1 2">
    <name type="scientific">Microbulbifer harenosus</name>
    <dbReference type="NCBI Taxonomy" id="2576840"/>
    <lineage>
        <taxon>Bacteria</taxon>
        <taxon>Pseudomonadati</taxon>
        <taxon>Pseudomonadota</taxon>
        <taxon>Gammaproteobacteria</taxon>
        <taxon>Cellvibrionales</taxon>
        <taxon>Microbulbiferaceae</taxon>
        <taxon>Microbulbifer</taxon>
    </lineage>
</organism>
<accession>A0ABY2UGR0</accession>
<evidence type="ECO:0000313" key="1">
    <source>
        <dbReference type="EMBL" id="TLM76958.1"/>
    </source>
</evidence>
<protein>
    <submittedName>
        <fullName evidence="1">Uncharacterized protein</fullName>
    </submittedName>
</protein>
<keyword evidence="2" id="KW-1185">Reference proteome</keyword>
<dbReference type="Proteomes" id="UP000306791">
    <property type="component" value="Unassembled WGS sequence"/>
</dbReference>
<gene>
    <name evidence="1" type="ORF">FDY93_11375</name>
</gene>
<dbReference type="EMBL" id="VANI01000011">
    <property type="protein sequence ID" value="TLM76958.1"/>
    <property type="molecule type" value="Genomic_DNA"/>
</dbReference>
<name>A0ABY2UGR0_9GAMM</name>
<proteinExistence type="predicted"/>
<dbReference type="RefSeq" id="WP_138235866.1">
    <property type="nucleotide sequence ID" value="NZ_CP185860.1"/>
</dbReference>
<evidence type="ECO:0000313" key="2">
    <source>
        <dbReference type="Proteomes" id="UP000306791"/>
    </source>
</evidence>
<comment type="caution">
    <text evidence="1">The sequence shown here is derived from an EMBL/GenBank/DDBJ whole genome shotgun (WGS) entry which is preliminary data.</text>
</comment>
<sequence length="360" mass="41493">MFFANEKSPKGPSWCKARRIEKDLSGTKISFVAPPFRPPIYGEGRMEHQADSFDLDNPEVWTTCEREGRDGTKRISHEVDIWTSGWNFTGRPLLDGESVGDLRMQLELLETRDLPVNNSLFQRHELARLAQDYCANDELGTYHKGHAEDRNPFDLTRYQWPDFLSPINSQWLDRNGGEWLYFEAQPLCQHSDRFCWLHPIDHQRCLRVHFLATRNLRNSGNPYREQRSPLDNYRQLMEKIMDSMTVELSEAASIEKSNIHNTDGDYPLPHCTEQLVDEARHTLYMWSAKGYREKGKDPKGDHRAPKEDVAAFIDERIKPRPLPGCLAIGPAFIENDDFGERGSKAAVEIATPLAWAGNQH</sequence>